<evidence type="ECO:0000313" key="2">
    <source>
        <dbReference type="Proteomes" id="UP000003711"/>
    </source>
</evidence>
<comment type="caution">
    <text evidence="1">The sequence shown here is derived from an EMBL/GenBank/DDBJ whole genome shotgun (WGS) entry which is preliminary data.</text>
</comment>
<dbReference type="HOGENOM" id="CLU_051638_6_1_10"/>
<dbReference type="InterPro" id="IPR051159">
    <property type="entry name" value="Hexapeptide_acetyltransf"/>
</dbReference>
<gene>
    <name evidence="1" type="ORF">BACCELL_00662</name>
</gene>
<dbReference type="RefSeq" id="WP_007210051.1">
    <property type="nucleotide sequence ID" value="NZ_EQ973489.1"/>
</dbReference>
<reference evidence="1 2" key="2">
    <citation type="submission" date="2009-01" db="EMBL/GenBank/DDBJ databases">
        <title>Draft genome sequence of Bacteroides cellulosilyticus (DSM 14838).</title>
        <authorList>
            <person name="Sudarsanam P."/>
            <person name="Ley R."/>
            <person name="Guruge J."/>
            <person name="Turnbaugh P.J."/>
            <person name="Mahowald M."/>
            <person name="Liep D."/>
            <person name="Gordon J."/>
        </authorList>
    </citation>
    <scope>NUCLEOTIDE SEQUENCE [LARGE SCALE GENOMIC DNA]</scope>
    <source>
        <strain evidence="1 2">DSM 14838</strain>
    </source>
</reference>
<accession>E2N8R7</accession>
<dbReference type="EMBL" id="ACCH01000065">
    <property type="protein sequence ID" value="EEF91626.1"/>
    <property type="molecule type" value="Genomic_DNA"/>
</dbReference>
<name>E2N8R7_9BACE</name>
<dbReference type="AlphaFoldDB" id="E2N8R7"/>
<dbReference type="Gene3D" id="2.160.10.10">
    <property type="entry name" value="Hexapeptide repeat proteins"/>
    <property type="match status" value="1"/>
</dbReference>
<reference evidence="1 2" key="1">
    <citation type="submission" date="2008-12" db="EMBL/GenBank/DDBJ databases">
        <authorList>
            <person name="Fulton L."/>
            <person name="Clifton S."/>
            <person name="Fulton B."/>
            <person name="Xu J."/>
            <person name="Minx P."/>
            <person name="Pepin K.H."/>
            <person name="Johnson M."/>
            <person name="Bhonagiri V."/>
            <person name="Nash W.E."/>
            <person name="Mardis E.R."/>
            <person name="Wilson R.K."/>
        </authorList>
    </citation>
    <scope>NUCLEOTIDE SEQUENCE [LARGE SCALE GENOMIC DNA]</scope>
    <source>
        <strain evidence="1 2">DSM 14838</strain>
    </source>
</reference>
<evidence type="ECO:0008006" key="3">
    <source>
        <dbReference type="Google" id="ProtNLM"/>
    </source>
</evidence>
<dbReference type="InterPro" id="IPR011004">
    <property type="entry name" value="Trimer_LpxA-like_sf"/>
</dbReference>
<dbReference type="Proteomes" id="UP000003711">
    <property type="component" value="Unassembled WGS sequence"/>
</dbReference>
<evidence type="ECO:0000313" key="1">
    <source>
        <dbReference type="EMBL" id="EEF91626.1"/>
    </source>
</evidence>
<protein>
    <recommendedName>
        <fullName evidence="3">Bacterial transferase hexapeptide repeat protein</fullName>
    </recommendedName>
</protein>
<proteinExistence type="predicted"/>
<organism evidence="1 2">
    <name type="scientific">Bacteroides cellulosilyticus DSM 14838</name>
    <dbReference type="NCBI Taxonomy" id="537012"/>
    <lineage>
        <taxon>Bacteria</taxon>
        <taxon>Pseudomonadati</taxon>
        <taxon>Bacteroidota</taxon>
        <taxon>Bacteroidia</taxon>
        <taxon>Bacteroidales</taxon>
        <taxon>Bacteroidaceae</taxon>
        <taxon>Bacteroides</taxon>
    </lineage>
</organism>
<dbReference type="SUPFAM" id="SSF51161">
    <property type="entry name" value="Trimeric LpxA-like enzymes"/>
    <property type="match status" value="1"/>
</dbReference>
<sequence length="234" mass="26324">MTLMPVHIFAKIKDLICTIYFNFKYLPYRQACKLPIFVHNIKFVDMKGNIRIECDNIRMGMISFGYWGVCIFPNTGFVWQNHGGTVVFKGACCIGAGSALSINAHATLIFGDDFLNTAGLKIIASRTIEFGQSARLGWNSFVLDTNMHPLKNSITNEKGRCGANIKIGDYNWFGTNCIILPGVQTPERIICGLGTIVPRNIEWKSFCLYGGSPIKILRENVYRDYNDDKDDMII</sequence>
<dbReference type="PANTHER" id="PTHR23416">
    <property type="entry name" value="SIALIC ACID SYNTHASE-RELATED"/>
    <property type="match status" value="1"/>
</dbReference>